<organism evidence="1 2">
    <name type="scientific">Persea americana</name>
    <name type="common">Avocado</name>
    <dbReference type="NCBI Taxonomy" id="3435"/>
    <lineage>
        <taxon>Eukaryota</taxon>
        <taxon>Viridiplantae</taxon>
        <taxon>Streptophyta</taxon>
        <taxon>Embryophyta</taxon>
        <taxon>Tracheophyta</taxon>
        <taxon>Spermatophyta</taxon>
        <taxon>Magnoliopsida</taxon>
        <taxon>Magnoliidae</taxon>
        <taxon>Laurales</taxon>
        <taxon>Lauraceae</taxon>
        <taxon>Persea</taxon>
    </lineage>
</organism>
<dbReference type="Proteomes" id="UP001234297">
    <property type="component" value="Chromosome 9"/>
</dbReference>
<dbReference type="EMBL" id="CM056817">
    <property type="protein sequence ID" value="KAJ8620841.1"/>
    <property type="molecule type" value="Genomic_DNA"/>
</dbReference>
<accession>A0ACC2KIK0</accession>
<keyword evidence="2" id="KW-1185">Reference proteome</keyword>
<evidence type="ECO:0000313" key="2">
    <source>
        <dbReference type="Proteomes" id="UP001234297"/>
    </source>
</evidence>
<reference evidence="1 2" key="1">
    <citation type="journal article" date="2022" name="Hortic Res">
        <title>A haplotype resolved chromosomal level avocado genome allows analysis of novel avocado genes.</title>
        <authorList>
            <person name="Nath O."/>
            <person name="Fletcher S.J."/>
            <person name="Hayward A."/>
            <person name="Shaw L.M."/>
            <person name="Masouleh A.K."/>
            <person name="Furtado A."/>
            <person name="Henry R.J."/>
            <person name="Mitter N."/>
        </authorList>
    </citation>
    <scope>NUCLEOTIDE SEQUENCE [LARGE SCALE GENOMIC DNA]</scope>
    <source>
        <strain evidence="2">cv. Hass</strain>
    </source>
</reference>
<evidence type="ECO:0000313" key="1">
    <source>
        <dbReference type="EMBL" id="KAJ8620841.1"/>
    </source>
</evidence>
<proteinExistence type="predicted"/>
<protein>
    <submittedName>
        <fullName evidence="1">Uncharacterized protein</fullName>
    </submittedName>
</protein>
<name>A0ACC2KIK0_PERAE</name>
<gene>
    <name evidence="1" type="ORF">MRB53_029370</name>
</gene>
<sequence length="76" mass="8999">MDKQRREITEGFNAVVVRLIPDEDSQDIIFKQCDDYEYSKYEFGTALAIRNHCKLSPDDWWDQFGRDTPELQNLAI</sequence>
<comment type="caution">
    <text evidence="1">The sequence shown here is derived from an EMBL/GenBank/DDBJ whole genome shotgun (WGS) entry which is preliminary data.</text>
</comment>